<evidence type="ECO:0000256" key="1">
    <source>
        <dbReference type="ARBA" id="ARBA00022729"/>
    </source>
</evidence>
<dbReference type="Proteomes" id="UP000567922">
    <property type="component" value="Unassembled WGS sequence"/>
</dbReference>
<keyword evidence="5" id="KW-1185">Reference proteome</keyword>
<protein>
    <submittedName>
        <fullName evidence="4">Phosphate transport system substrate-binding protein</fullName>
    </submittedName>
</protein>
<name>A0A839RMW7_9ACTN</name>
<feature type="signal peptide" evidence="2">
    <location>
        <begin position="1"/>
        <end position="31"/>
    </location>
</feature>
<accession>A0A839RMW7</accession>
<dbReference type="RefSeq" id="WP_064440995.1">
    <property type="nucleotide sequence ID" value="NZ_BDDI01000011.1"/>
</dbReference>
<dbReference type="CDD" id="cd13654">
    <property type="entry name" value="PBP2_phosphate_like_2"/>
    <property type="match status" value="1"/>
</dbReference>
<evidence type="ECO:0000259" key="3">
    <source>
        <dbReference type="Pfam" id="PF12849"/>
    </source>
</evidence>
<sequence>MGNLLTQRALPVVSVAALALLVTPGCSSSEAAAPIEVSGSSTVAPITEAIARDGRFDVAVTPEGTTDGFARFCNGETPINNASEAIPGPGQRTDYVAMCAENGVEYIELPIGLDALSLVRNEANDFAQDLTLDELKRIWSPDSGITRWSDIRPDWPAEAISLYGRPDGSGTFDYFTHFAVGEAGSIRSDYRATDDMAELARWIAEDENSLGFMGAGNYLAADEEYRDRIANVSVEGVAPSRSNAQDGTYQPFTRPLFIYVSASAAEDAAVADFVEYYLRTVRGMLPRVFFYALPADAYPLVQQRFDDRITGTMFGGDPFTARPIMETLQER</sequence>
<dbReference type="OrthoDB" id="9790048at2"/>
<evidence type="ECO:0000313" key="5">
    <source>
        <dbReference type="Proteomes" id="UP000567922"/>
    </source>
</evidence>
<dbReference type="InterPro" id="IPR024370">
    <property type="entry name" value="PBP_domain"/>
</dbReference>
<evidence type="ECO:0000256" key="2">
    <source>
        <dbReference type="SAM" id="SignalP"/>
    </source>
</evidence>
<reference evidence="4 5" key="1">
    <citation type="submission" date="2020-08" db="EMBL/GenBank/DDBJ databases">
        <title>Sequencing the genomes of 1000 actinobacteria strains.</title>
        <authorList>
            <person name="Klenk H.-P."/>
        </authorList>
    </citation>
    <scope>NUCLEOTIDE SEQUENCE [LARGE SCALE GENOMIC DNA]</scope>
    <source>
        <strain evidence="4 5">DSM 45258</strain>
    </source>
</reference>
<proteinExistence type="predicted"/>
<feature type="chain" id="PRO_5033033593" evidence="2">
    <location>
        <begin position="32"/>
        <end position="331"/>
    </location>
</feature>
<gene>
    <name evidence="4" type="ORF">FHU29_001987</name>
</gene>
<comment type="caution">
    <text evidence="4">The sequence shown here is derived from an EMBL/GenBank/DDBJ whole genome shotgun (WGS) entry which is preliminary data.</text>
</comment>
<evidence type="ECO:0000313" key="4">
    <source>
        <dbReference type="EMBL" id="MBB3037538.1"/>
    </source>
</evidence>
<dbReference type="Gene3D" id="3.40.190.10">
    <property type="entry name" value="Periplasmic binding protein-like II"/>
    <property type="match status" value="2"/>
</dbReference>
<dbReference type="EMBL" id="JACHWS010000002">
    <property type="protein sequence ID" value="MBB3037538.1"/>
    <property type="molecule type" value="Genomic_DNA"/>
</dbReference>
<dbReference type="PANTHER" id="PTHR30570:SF1">
    <property type="entry name" value="PHOSPHATE-BINDING PROTEIN PSTS"/>
    <property type="match status" value="1"/>
</dbReference>
<dbReference type="AlphaFoldDB" id="A0A839RMW7"/>
<dbReference type="SUPFAM" id="SSF53850">
    <property type="entry name" value="Periplasmic binding protein-like II"/>
    <property type="match status" value="1"/>
</dbReference>
<dbReference type="Pfam" id="PF12849">
    <property type="entry name" value="PBP_like_2"/>
    <property type="match status" value="1"/>
</dbReference>
<organism evidence="4 5">
    <name type="scientific">Hoyosella altamirensis</name>
    <dbReference type="NCBI Taxonomy" id="616997"/>
    <lineage>
        <taxon>Bacteria</taxon>
        <taxon>Bacillati</taxon>
        <taxon>Actinomycetota</taxon>
        <taxon>Actinomycetes</taxon>
        <taxon>Mycobacteriales</taxon>
        <taxon>Hoyosellaceae</taxon>
        <taxon>Hoyosella</taxon>
    </lineage>
</organism>
<keyword evidence="1 2" id="KW-0732">Signal</keyword>
<dbReference type="InterPro" id="IPR050811">
    <property type="entry name" value="Phosphate_ABC_transporter"/>
</dbReference>
<dbReference type="PANTHER" id="PTHR30570">
    <property type="entry name" value="PERIPLASMIC PHOSPHATE BINDING COMPONENT OF PHOSPHATE ABC TRANSPORTER"/>
    <property type="match status" value="1"/>
</dbReference>
<feature type="domain" description="PBP" evidence="3">
    <location>
        <begin position="29"/>
        <end position="278"/>
    </location>
</feature>